<organism evidence="2 3">
    <name type="scientific">Chrysochromulina tobinii</name>
    <dbReference type="NCBI Taxonomy" id="1460289"/>
    <lineage>
        <taxon>Eukaryota</taxon>
        <taxon>Haptista</taxon>
        <taxon>Haptophyta</taxon>
        <taxon>Prymnesiophyceae</taxon>
        <taxon>Prymnesiales</taxon>
        <taxon>Chrysochromulinaceae</taxon>
        <taxon>Chrysochromulina</taxon>
    </lineage>
</organism>
<dbReference type="EMBL" id="JWZX01001176">
    <property type="protein sequence ID" value="KOO34566.1"/>
    <property type="molecule type" value="Genomic_DNA"/>
</dbReference>
<feature type="domain" description="Domain of unknown function at the cortex 1" evidence="1">
    <location>
        <begin position="10"/>
        <end position="214"/>
    </location>
</feature>
<gene>
    <name evidence="2" type="ORF">Ctob_013360</name>
</gene>
<sequence>MENLARFETSETSAVEPVIVRAGRPTHISNDYFEGTCFLFVRDPAVHVSTQDTFCRRYFEIQLQGRFKRTPERFFIGLELSEVLRLSMLMRGVCNTLFNFVRSYEPDICVSFGSAKGGIDYEMPHLVSPYFKGCDIVVETPDGEAPPTLGTDITGGRTHPKGGRPIGIRLDCTYTICTFSTCIDPFAWKVKGTPVGTVDIGSVIGRDTAIRIVMPGSRAPLPMDSPGSGASNQNYPNLADLLAECLFSHIPRRPHLVVLEFGSMAKSTTPEAVEAIVRALLDVPSPPAIVFLSVREWAHRRDPRNLTLWGQYERTAWHRMENYLLRLCQHYRVSCLSYFEALAPLMYSRPCLTWRSPHSCTRRRA</sequence>
<dbReference type="Pfam" id="PF08588">
    <property type="entry name" value="Duc1"/>
    <property type="match status" value="1"/>
</dbReference>
<comment type="caution">
    <text evidence="2">The sequence shown here is derived from an EMBL/GenBank/DDBJ whole genome shotgun (WGS) entry which is preliminary data.</text>
</comment>
<keyword evidence="3" id="KW-1185">Reference proteome</keyword>
<accession>A0A0M0K6R9</accession>
<evidence type="ECO:0000259" key="1">
    <source>
        <dbReference type="Pfam" id="PF08588"/>
    </source>
</evidence>
<dbReference type="OrthoDB" id="418495at2759"/>
<protein>
    <recommendedName>
        <fullName evidence="1">Domain of unknown function at the cortex 1 domain-containing protein</fullName>
    </recommendedName>
</protein>
<name>A0A0M0K6R9_9EUKA</name>
<dbReference type="Proteomes" id="UP000037460">
    <property type="component" value="Unassembled WGS sequence"/>
</dbReference>
<dbReference type="AlphaFoldDB" id="A0A0M0K6R9"/>
<evidence type="ECO:0000313" key="2">
    <source>
        <dbReference type="EMBL" id="KOO34566.1"/>
    </source>
</evidence>
<dbReference type="InterPro" id="IPR013897">
    <property type="entry name" value="Duc1"/>
</dbReference>
<reference evidence="3" key="1">
    <citation type="journal article" date="2015" name="PLoS Genet.">
        <title>Genome Sequence and Transcriptome Analyses of Chrysochromulina tobin: Metabolic Tools for Enhanced Algal Fitness in the Prominent Order Prymnesiales (Haptophyceae).</title>
        <authorList>
            <person name="Hovde B.T."/>
            <person name="Deodato C.R."/>
            <person name="Hunsperger H.M."/>
            <person name="Ryken S.A."/>
            <person name="Yost W."/>
            <person name="Jha R.K."/>
            <person name="Patterson J."/>
            <person name="Monnat R.J. Jr."/>
            <person name="Barlow S.B."/>
            <person name="Starkenburg S.R."/>
            <person name="Cattolico R.A."/>
        </authorList>
    </citation>
    <scope>NUCLEOTIDE SEQUENCE</scope>
    <source>
        <strain evidence="3">CCMP291</strain>
    </source>
</reference>
<evidence type="ECO:0000313" key="3">
    <source>
        <dbReference type="Proteomes" id="UP000037460"/>
    </source>
</evidence>
<proteinExistence type="predicted"/>